<accession>A0A4V3CQP3</accession>
<sequence>MSNQLHVEPWRLRDAASKIATKAQVIRDKVTALDNTVGKELLADGWMGQAASAYDESWVEWKAGADAIVAALEESSSKLVYAANQYEMQDAASSAAIDRAGTTLNL</sequence>
<dbReference type="NCBIfam" id="TIGR03930">
    <property type="entry name" value="WXG100_ESAT6"/>
    <property type="match status" value="1"/>
</dbReference>
<dbReference type="EMBL" id="SNXK01000001">
    <property type="protein sequence ID" value="TDP42819.1"/>
    <property type="molecule type" value="Genomic_DNA"/>
</dbReference>
<evidence type="ECO:0000256" key="1">
    <source>
        <dbReference type="RuleBase" id="RU362001"/>
    </source>
</evidence>
<dbReference type="InterPro" id="IPR036689">
    <property type="entry name" value="ESAT-6-like_sf"/>
</dbReference>
<dbReference type="Proteomes" id="UP000295087">
    <property type="component" value="Unassembled WGS sequence"/>
</dbReference>
<dbReference type="SUPFAM" id="SSF140453">
    <property type="entry name" value="EsxAB dimer-like"/>
    <property type="match status" value="1"/>
</dbReference>
<reference evidence="2 3" key="1">
    <citation type="submission" date="2019-03" db="EMBL/GenBank/DDBJ databases">
        <title>Genomic Encyclopedia of Type Strains, Phase IV (KMG-IV): sequencing the most valuable type-strain genomes for metagenomic binning, comparative biology and taxonomic classification.</title>
        <authorList>
            <person name="Goeker M."/>
        </authorList>
    </citation>
    <scope>NUCLEOTIDE SEQUENCE [LARGE SCALE GENOMIC DNA]</scope>
    <source>
        <strain evidence="2 3">DSM 44496</strain>
    </source>
</reference>
<comment type="similarity">
    <text evidence="1">Belongs to the WXG100 family.</text>
</comment>
<name>A0A4V3CQP3_NOCIG</name>
<dbReference type="Pfam" id="PF06013">
    <property type="entry name" value="WXG100"/>
    <property type="match status" value="1"/>
</dbReference>
<protein>
    <recommendedName>
        <fullName evidence="1">ESAT-6-like protein</fullName>
    </recommendedName>
</protein>
<dbReference type="InterPro" id="IPR010310">
    <property type="entry name" value="T7SS_ESAT-6-like"/>
</dbReference>
<dbReference type="Gene3D" id="1.10.287.1060">
    <property type="entry name" value="ESAT-6-like"/>
    <property type="match status" value="1"/>
</dbReference>
<comment type="caution">
    <text evidence="2">The sequence shown here is derived from an EMBL/GenBank/DDBJ whole genome shotgun (WGS) entry which is preliminary data.</text>
</comment>
<evidence type="ECO:0000313" key="3">
    <source>
        <dbReference type="Proteomes" id="UP000295087"/>
    </source>
</evidence>
<dbReference type="RefSeq" id="WP_067484855.1">
    <property type="nucleotide sequence ID" value="NZ_SNXK01000001.1"/>
</dbReference>
<evidence type="ECO:0000313" key="2">
    <source>
        <dbReference type="EMBL" id="TDP42819.1"/>
    </source>
</evidence>
<gene>
    <name evidence="2" type="ORF">DFR75_1011937</name>
</gene>
<organism evidence="2 3">
    <name type="scientific">Nocardia ignorata</name>
    <dbReference type="NCBI Taxonomy" id="145285"/>
    <lineage>
        <taxon>Bacteria</taxon>
        <taxon>Bacillati</taxon>
        <taxon>Actinomycetota</taxon>
        <taxon>Actinomycetes</taxon>
        <taxon>Mycobacteriales</taxon>
        <taxon>Nocardiaceae</taxon>
        <taxon>Nocardia</taxon>
    </lineage>
</organism>
<dbReference type="AlphaFoldDB" id="A0A4V3CQP3"/>
<keyword evidence="3" id="KW-1185">Reference proteome</keyword>
<proteinExistence type="inferred from homology"/>